<evidence type="ECO:0000313" key="2">
    <source>
        <dbReference type="EMBL" id="MBJ6364191.1"/>
    </source>
</evidence>
<proteinExistence type="predicted"/>
<accession>A0A934JBP2</accession>
<reference evidence="2" key="1">
    <citation type="submission" date="2020-12" db="EMBL/GenBank/DDBJ databases">
        <authorList>
            <person name="Huq M.A."/>
        </authorList>
    </citation>
    <scope>NUCLEOTIDE SEQUENCE</scope>
    <source>
        <strain evidence="2">MAHUQ-46</strain>
    </source>
</reference>
<comment type="caution">
    <text evidence="2">The sequence shown here is derived from an EMBL/GenBank/DDBJ whole genome shotgun (WGS) entry which is preliminary data.</text>
</comment>
<dbReference type="EMBL" id="JAELUP010000117">
    <property type="protein sequence ID" value="MBJ6364191.1"/>
    <property type="molecule type" value="Genomic_DNA"/>
</dbReference>
<organism evidence="2 3">
    <name type="scientific">Paenibacillus roseus</name>
    <dbReference type="NCBI Taxonomy" id="2798579"/>
    <lineage>
        <taxon>Bacteria</taxon>
        <taxon>Bacillati</taxon>
        <taxon>Bacillota</taxon>
        <taxon>Bacilli</taxon>
        <taxon>Bacillales</taxon>
        <taxon>Paenibacillaceae</taxon>
        <taxon>Paenibacillus</taxon>
    </lineage>
</organism>
<keyword evidence="3" id="KW-1185">Reference proteome</keyword>
<dbReference type="RefSeq" id="WP_199021789.1">
    <property type="nucleotide sequence ID" value="NZ_JAELUP010000117.1"/>
</dbReference>
<keyword evidence="1" id="KW-0472">Membrane</keyword>
<evidence type="ECO:0000256" key="1">
    <source>
        <dbReference type="SAM" id="Phobius"/>
    </source>
</evidence>
<keyword evidence="1" id="KW-0812">Transmembrane</keyword>
<keyword evidence="1" id="KW-1133">Transmembrane helix</keyword>
<evidence type="ECO:0000313" key="3">
    <source>
        <dbReference type="Proteomes" id="UP000640274"/>
    </source>
</evidence>
<protein>
    <submittedName>
        <fullName evidence="2">Uncharacterized protein</fullName>
    </submittedName>
</protein>
<sequence>MKTLFLTVLGALIGLVLCGITFLASVLLIVIVSDVRDGSAGWMHYTTLILGASMFVLSSIRYTLKEAEYYGTDEKVPK</sequence>
<dbReference type="AlphaFoldDB" id="A0A934JBP2"/>
<dbReference type="Proteomes" id="UP000640274">
    <property type="component" value="Unassembled WGS sequence"/>
</dbReference>
<gene>
    <name evidence="2" type="ORF">JFN88_23525</name>
</gene>
<name>A0A934JBP2_9BACL</name>
<feature type="transmembrane region" description="Helical" evidence="1">
    <location>
        <begin position="42"/>
        <end position="60"/>
    </location>
</feature>